<accession>A0AAN6VLG6</accession>
<feature type="region of interest" description="Disordered" evidence="1">
    <location>
        <begin position="92"/>
        <end position="118"/>
    </location>
</feature>
<comment type="caution">
    <text evidence="2">The sequence shown here is derived from an EMBL/GenBank/DDBJ whole genome shotgun (WGS) entry which is preliminary data.</text>
</comment>
<evidence type="ECO:0000313" key="3">
    <source>
        <dbReference type="Proteomes" id="UP001302745"/>
    </source>
</evidence>
<dbReference type="Proteomes" id="UP001302745">
    <property type="component" value="Unassembled WGS sequence"/>
</dbReference>
<proteinExistence type="predicted"/>
<gene>
    <name evidence="2" type="ORF">C8A00DRAFT_15315</name>
</gene>
<name>A0AAN6VLG6_9PEZI</name>
<dbReference type="AlphaFoldDB" id="A0AAN6VLG6"/>
<sequence length="269" mass="29366">MAQPPVKLIKPDALHLDAAEPCLLEFHIPIPLPHRLDPSLPAPPYILNHDDHPNPTTYNNRPVTSPEDLQTIHARPLIRHLISQTLSHLFNLPPPTLPPPSSTTTPPPSGGGPDPSLGGTLLNSWDCAIVPDKQGGFDFAAGWWRDQYGKEGRGTILAYNEAFDGVELLHAMKFHLVRGVEEPEALTALNPRVLRFDVVEEEGEEEEEEGVVVFGVREYTEDTRGRYRIPEAAWIMELVQREARELAAAAAAAAAADDDDVAAADVAAA</sequence>
<feature type="compositionally biased region" description="Pro residues" evidence="1">
    <location>
        <begin position="92"/>
        <end position="110"/>
    </location>
</feature>
<keyword evidence="3" id="KW-1185">Reference proteome</keyword>
<evidence type="ECO:0000256" key="1">
    <source>
        <dbReference type="SAM" id="MobiDB-lite"/>
    </source>
</evidence>
<reference evidence="2" key="2">
    <citation type="submission" date="2023-05" db="EMBL/GenBank/DDBJ databases">
        <authorList>
            <consortium name="Lawrence Berkeley National Laboratory"/>
            <person name="Steindorff A."/>
            <person name="Hensen N."/>
            <person name="Bonometti L."/>
            <person name="Westerberg I."/>
            <person name="Brannstrom I.O."/>
            <person name="Guillou S."/>
            <person name="Cros-Aarteil S."/>
            <person name="Calhoun S."/>
            <person name="Haridas S."/>
            <person name="Kuo A."/>
            <person name="Mondo S."/>
            <person name="Pangilinan J."/>
            <person name="Riley R."/>
            <person name="Labutti K."/>
            <person name="Andreopoulos B."/>
            <person name="Lipzen A."/>
            <person name="Chen C."/>
            <person name="Yanf M."/>
            <person name="Daum C."/>
            <person name="Ng V."/>
            <person name="Clum A."/>
            <person name="Ohm R."/>
            <person name="Martin F."/>
            <person name="Silar P."/>
            <person name="Natvig D."/>
            <person name="Lalanne C."/>
            <person name="Gautier V."/>
            <person name="Ament-Velasquez S.L."/>
            <person name="Kruys A."/>
            <person name="Hutchinson M.I."/>
            <person name="Powell A.J."/>
            <person name="Barry K."/>
            <person name="Miller A.N."/>
            <person name="Grigoriev I.V."/>
            <person name="Debuchy R."/>
            <person name="Gladieux P."/>
            <person name="Thoren M.H."/>
            <person name="Johannesson H."/>
        </authorList>
    </citation>
    <scope>NUCLEOTIDE SEQUENCE</scope>
    <source>
        <strain evidence="2">CBS 538.74</strain>
    </source>
</reference>
<reference evidence="2" key="1">
    <citation type="journal article" date="2023" name="Mol. Phylogenet. Evol.">
        <title>Genome-scale phylogeny and comparative genomics of the fungal order Sordariales.</title>
        <authorList>
            <person name="Hensen N."/>
            <person name="Bonometti L."/>
            <person name="Westerberg I."/>
            <person name="Brannstrom I.O."/>
            <person name="Guillou S."/>
            <person name="Cros-Aarteil S."/>
            <person name="Calhoun S."/>
            <person name="Haridas S."/>
            <person name="Kuo A."/>
            <person name="Mondo S."/>
            <person name="Pangilinan J."/>
            <person name="Riley R."/>
            <person name="LaButti K."/>
            <person name="Andreopoulos B."/>
            <person name="Lipzen A."/>
            <person name="Chen C."/>
            <person name="Yan M."/>
            <person name="Daum C."/>
            <person name="Ng V."/>
            <person name="Clum A."/>
            <person name="Steindorff A."/>
            <person name="Ohm R.A."/>
            <person name="Martin F."/>
            <person name="Silar P."/>
            <person name="Natvig D.O."/>
            <person name="Lalanne C."/>
            <person name="Gautier V."/>
            <person name="Ament-Velasquez S.L."/>
            <person name="Kruys A."/>
            <person name="Hutchinson M.I."/>
            <person name="Powell A.J."/>
            <person name="Barry K."/>
            <person name="Miller A.N."/>
            <person name="Grigoriev I.V."/>
            <person name="Debuchy R."/>
            <person name="Gladieux P."/>
            <person name="Hiltunen Thoren M."/>
            <person name="Johannesson H."/>
        </authorList>
    </citation>
    <scope>NUCLEOTIDE SEQUENCE</scope>
    <source>
        <strain evidence="2">CBS 538.74</strain>
    </source>
</reference>
<organism evidence="2 3">
    <name type="scientific">Chaetomidium leptoderma</name>
    <dbReference type="NCBI Taxonomy" id="669021"/>
    <lineage>
        <taxon>Eukaryota</taxon>
        <taxon>Fungi</taxon>
        <taxon>Dikarya</taxon>
        <taxon>Ascomycota</taxon>
        <taxon>Pezizomycotina</taxon>
        <taxon>Sordariomycetes</taxon>
        <taxon>Sordariomycetidae</taxon>
        <taxon>Sordariales</taxon>
        <taxon>Chaetomiaceae</taxon>
        <taxon>Chaetomidium</taxon>
    </lineage>
</organism>
<protein>
    <submittedName>
        <fullName evidence="2">Uncharacterized protein</fullName>
    </submittedName>
</protein>
<evidence type="ECO:0000313" key="2">
    <source>
        <dbReference type="EMBL" id="KAK4153460.1"/>
    </source>
</evidence>
<dbReference type="EMBL" id="MU856940">
    <property type="protein sequence ID" value="KAK4153460.1"/>
    <property type="molecule type" value="Genomic_DNA"/>
</dbReference>